<dbReference type="AlphaFoldDB" id="A0A1G7VZN4"/>
<evidence type="ECO:0000256" key="1">
    <source>
        <dbReference type="SAM" id="SignalP"/>
    </source>
</evidence>
<keyword evidence="1" id="KW-0732">Signal</keyword>
<dbReference type="Pfam" id="PF10677">
    <property type="entry name" value="DUF2490"/>
    <property type="match status" value="1"/>
</dbReference>
<dbReference type="EMBL" id="FNCG01000004">
    <property type="protein sequence ID" value="SDG65244.1"/>
    <property type="molecule type" value="Genomic_DNA"/>
</dbReference>
<proteinExistence type="predicted"/>
<dbReference type="RefSeq" id="WP_091165636.1">
    <property type="nucleotide sequence ID" value="NZ_FNCG01000004.1"/>
</dbReference>
<evidence type="ECO:0000313" key="2">
    <source>
        <dbReference type="EMBL" id="SDG65244.1"/>
    </source>
</evidence>
<gene>
    <name evidence="2" type="ORF">SAMN05192573_104250</name>
</gene>
<sequence length="245" mass="28683">MTIKSVNSIALVLFLLTICSITVKAQDSKVGTWGIVTVVLPGDSSHKWGGYTEFQTRTNNVFSQFQYYEVKAGVSYDIDRNFTALLGTGRYTTFDYMDIGKGPTTTETRFWEQITSNQFLYRIKLEHRYRVEQRWVNGDYRNRFRYRLNVFVPLNSTKIEAKTWFISVFDEVFLNNKVPNFERNRISAAVGYQFDKSWILQTGWINQYNYSAAAKSDKDNIMLILMYRIQRKNAVQREHVPTTSD</sequence>
<organism evidence="2 3">
    <name type="scientific">Mucilaginibacter gossypii</name>
    <dbReference type="NCBI Taxonomy" id="551996"/>
    <lineage>
        <taxon>Bacteria</taxon>
        <taxon>Pseudomonadati</taxon>
        <taxon>Bacteroidota</taxon>
        <taxon>Sphingobacteriia</taxon>
        <taxon>Sphingobacteriales</taxon>
        <taxon>Sphingobacteriaceae</taxon>
        <taxon>Mucilaginibacter</taxon>
    </lineage>
</organism>
<evidence type="ECO:0008006" key="4">
    <source>
        <dbReference type="Google" id="ProtNLM"/>
    </source>
</evidence>
<accession>A0A1G7VZN4</accession>
<name>A0A1G7VZN4_9SPHI</name>
<dbReference type="Proteomes" id="UP000199705">
    <property type="component" value="Unassembled WGS sequence"/>
</dbReference>
<feature type="signal peptide" evidence="1">
    <location>
        <begin position="1"/>
        <end position="25"/>
    </location>
</feature>
<reference evidence="3" key="1">
    <citation type="submission" date="2016-10" db="EMBL/GenBank/DDBJ databases">
        <authorList>
            <person name="Varghese N."/>
            <person name="Submissions S."/>
        </authorList>
    </citation>
    <scope>NUCLEOTIDE SEQUENCE [LARGE SCALE GENOMIC DNA]</scope>
    <source>
        <strain evidence="3">Gh-67</strain>
    </source>
</reference>
<protein>
    <recommendedName>
        <fullName evidence="4">DUF2490 domain-containing protein</fullName>
    </recommendedName>
</protein>
<dbReference type="STRING" id="551996.SAMN05192573_104250"/>
<dbReference type="InterPro" id="IPR019619">
    <property type="entry name" value="DUF2490"/>
</dbReference>
<feature type="chain" id="PRO_5011585984" description="DUF2490 domain-containing protein" evidence="1">
    <location>
        <begin position="26"/>
        <end position="245"/>
    </location>
</feature>
<evidence type="ECO:0000313" key="3">
    <source>
        <dbReference type="Proteomes" id="UP000199705"/>
    </source>
</evidence>
<keyword evidence="3" id="KW-1185">Reference proteome</keyword>